<dbReference type="EMBL" id="CP151767">
    <property type="protein sequence ID" value="WZU66114.1"/>
    <property type="molecule type" value="Genomic_DNA"/>
</dbReference>
<evidence type="ECO:0000256" key="5">
    <source>
        <dbReference type="ARBA" id="ARBA00022679"/>
    </source>
</evidence>
<dbReference type="EC" id="2.1.1.107" evidence="18"/>
<evidence type="ECO:0000313" key="18">
    <source>
        <dbReference type="EMBL" id="WZU66114.1"/>
    </source>
</evidence>
<dbReference type="Gene3D" id="3.30.160.110">
    <property type="entry name" value="Siroheme synthase, domain 2"/>
    <property type="match status" value="1"/>
</dbReference>
<evidence type="ECO:0000256" key="6">
    <source>
        <dbReference type="ARBA" id="ARBA00022691"/>
    </source>
</evidence>
<keyword evidence="19" id="KW-1185">Reference proteome</keyword>
<dbReference type="KEGG" id="yrh:AABB31_13630"/>
<evidence type="ECO:0000259" key="16">
    <source>
        <dbReference type="Pfam" id="PF00590"/>
    </source>
</evidence>
<dbReference type="Pfam" id="PF00590">
    <property type="entry name" value="TP_methylase"/>
    <property type="match status" value="1"/>
</dbReference>
<evidence type="ECO:0000256" key="8">
    <source>
        <dbReference type="ARBA" id="ARBA00023027"/>
    </source>
</evidence>
<dbReference type="InterPro" id="IPR014777">
    <property type="entry name" value="4pyrrole_Mease_sub1"/>
</dbReference>
<keyword evidence="3" id="KW-0169">Cobalamin biosynthesis</keyword>
<comment type="catalytic activity">
    <reaction evidence="13">
        <text>precorrin-2 + NAD(+) = sirohydrochlorin + NADH + 2 H(+)</text>
        <dbReference type="Rhea" id="RHEA:15613"/>
        <dbReference type="ChEBI" id="CHEBI:15378"/>
        <dbReference type="ChEBI" id="CHEBI:57540"/>
        <dbReference type="ChEBI" id="CHEBI:57945"/>
        <dbReference type="ChEBI" id="CHEBI:58351"/>
        <dbReference type="ChEBI" id="CHEBI:58827"/>
        <dbReference type="EC" id="1.3.1.76"/>
    </reaction>
</comment>
<reference evidence="18 19" key="2">
    <citation type="submission" date="2024-08" db="EMBL/GenBank/DDBJ databases">
        <title>Phylogenomic analyses of a clade within the roseobacter group suggest taxonomic reassignments of species of the genera Aestuariivita, Citreicella, Loktanella, Nautella, Pelagibaca, Ruegeria, Thalassobius, Thiobacimonas and Tropicibacter, and the proposal o.</title>
        <authorList>
            <person name="Jeon C.O."/>
        </authorList>
    </citation>
    <scope>NUCLEOTIDE SEQUENCE [LARGE SCALE GENOMIC DNA]</scope>
    <source>
        <strain evidence="18 19">SS1-5</strain>
    </source>
</reference>
<dbReference type="InterPro" id="IPR050161">
    <property type="entry name" value="Siro_Cobalamin_biosynth"/>
</dbReference>
<comment type="pathway">
    <text evidence="1">Porphyrin-containing compound metabolism; siroheme biosynthesis; sirohydrochlorin from precorrin-2: step 1/1.</text>
</comment>
<evidence type="ECO:0000313" key="19">
    <source>
        <dbReference type="Proteomes" id="UP001470809"/>
    </source>
</evidence>
<dbReference type="InterPro" id="IPR019478">
    <property type="entry name" value="Sirohaem_synthase_dimer_dom"/>
</dbReference>
<dbReference type="GO" id="GO:0009236">
    <property type="term" value="P:cobalamin biosynthetic process"/>
    <property type="evidence" value="ECO:0007669"/>
    <property type="project" value="UniProtKB-KW"/>
</dbReference>
<name>A0AAN0M7C0_9RHOB</name>
<evidence type="ECO:0000256" key="3">
    <source>
        <dbReference type="ARBA" id="ARBA00022573"/>
    </source>
</evidence>
<dbReference type="EC" id="1.3.1.76" evidence="18"/>
<keyword evidence="10" id="KW-0627">Porphyrin biosynthesis</keyword>
<dbReference type="RefSeq" id="WP_342075441.1">
    <property type="nucleotide sequence ID" value="NZ_CP151767.2"/>
</dbReference>
<feature type="active site" description="Proton acceptor" evidence="14">
    <location>
        <position position="249"/>
    </location>
</feature>
<dbReference type="CDD" id="cd11642">
    <property type="entry name" value="SUMT"/>
    <property type="match status" value="1"/>
</dbReference>
<dbReference type="InterPro" id="IPR006367">
    <property type="entry name" value="Sirohaem_synthase_N"/>
</dbReference>
<comment type="pathway">
    <text evidence="12">Porphyrin-containing compound metabolism; siroheme biosynthesis; precorrin-2 from uroporphyrinogen III: step 1/1.</text>
</comment>
<dbReference type="InterPro" id="IPR000878">
    <property type="entry name" value="4pyrrol_Mease"/>
</dbReference>
<dbReference type="InterPro" id="IPR006366">
    <property type="entry name" value="CobA/CysG_C"/>
</dbReference>
<dbReference type="NCBIfam" id="NF007922">
    <property type="entry name" value="PRK10637.1"/>
    <property type="match status" value="1"/>
</dbReference>
<keyword evidence="11" id="KW-0511">Multifunctional enzyme</keyword>
<evidence type="ECO:0000256" key="1">
    <source>
        <dbReference type="ARBA" id="ARBA00005010"/>
    </source>
</evidence>
<dbReference type="Gene3D" id="3.30.950.10">
    <property type="entry name" value="Methyltransferase, Cobalt-precorrin-4 Transmethylase, Domain 2"/>
    <property type="match status" value="1"/>
</dbReference>
<evidence type="ECO:0000256" key="13">
    <source>
        <dbReference type="ARBA" id="ARBA00047561"/>
    </source>
</evidence>
<dbReference type="EC" id="4.99.1.4" evidence="18"/>
<dbReference type="InterPro" id="IPR014776">
    <property type="entry name" value="4pyrrole_Mease_sub2"/>
</dbReference>
<proteinExistence type="inferred from homology"/>
<dbReference type="GO" id="GO:0032259">
    <property type="term" value="P:methylation"/>
    <property type="evidence" value="ECO:0007669"/>
    <property type="project" value="UniProtKB-KW"/>
</dbReference>
<protein>
    <submittedName>
        <fullName evidence="18">Siroheme synthase CysG</fullName>
        <ecNumber evidence="18">1.3.1.76</ecNumber>
        <ecNumber evidence="18">2.1.1.107</ecNumber>
        <ecNumber evidence="18">4.99.1.4</ecNumber>
    </submittedName>
</protein>
<feature type="domain" description="Sirohaem synthase dimerisation" evidence="17">
    <location>
        <begin position="151"/>
        <end position="206"/>
    </location>
</feature>
<dbReference type="PANTHER" id="PTHR45790:SF3">
    <property type="entry name" value="S-ADENOSYL-L-METHIONINE-DEPENDENT UROPORPHYRINOGEN III METHYLTRANSFERASE, CHLOROPLASTIC"/>
    <property type="match status" value="1"/>
</dbReference>
<dbReference type="NCBIfam" id="TIGR01469">
    <property type="entry name" value="cobA_cysG_Cterm"/>
    <property type="match status" value="1"/>
</dbReference>
<dbReference type="GO" id="GO:0051266">
    <property type="term" value="F:sirohydrochlorin ferrochelatase activity"/>
    <property type="evidence" value="ECO:0007669"/>
    <property type="project" value="UniProtKB-EC"/>
</dbReference>
<evidence type="ECO:0000256" key="10">
    <source>
        <dbReference type="ARBA" id="ARBA00023244"/>
    </source>
</evidence>
<dbReference type="Proteomes" id="UP001470809">
    <property type="component" value="Chromosome"/>
</dbReference>
<dbReference type="InterPro" id="IPR003043">
    <property type="entry name" value="Uropor_MeTrfase_CS"/>
</dbReference>
<evidence type="ECO:0000256" key="14">
    <source>
        <dbReference type="PIRSR" id="PIRSR036426-1"/>
    </source>
</evidence>
<evidence type="ECO:0000259" key="17">
    <source>
        <dbReference type="Pfam" id="PF10414"/>
    </source>
</evidence>
<keyword evidence="8" id="KW-0520">NAD</keyword>
<dbReference type="NCBIfam" id="TIGR01470">
    <property type="entry name" value="cysG_Nterm"/>
    <property type="match status" value="1"/>
</dbReference>
<dbReference type="InterPro" id="IPR012409">
    <property type="entry name" value="Sirohaem_synth"/>
</dbReference>
<dbReference type="PIRSF" id="PIRSF036426">
    <property type="entry name" value="Sirohaem_synth"/>
    <property type="match status" value="1"/>
</dbReference>
<dbReference type="Pfam" id="PF13241">
    <property type="entry name" value="NAD_binding_7"/>
    <property type="match status" value="1"/>
</dbReference>
<organism evidence="18 19">
    <name type="scientific">Yoonia rhodophyticola</name>
    <dbReference type="NCBI Taxonomy" id="3137370"/>
    <lineage>
        <taxon>Bacteria</taxon>
        <taxon>Pseudomonadati</taxon>
        <taxon>Pseudomonadota</taxon>
        <taxon>Alphaproteobacteria</taxon>
        <taxon>Rhodobacterales</taxon>
        <taxon>Paracoccaceae</taxon>
        <taxon>Yoonia</taxon>
    </lineage>
</organism>
<reference evidence="19" key="1">
    <citation type="submission" date="2024-04" db="EMBL/GenBank/DDBJ databases">
        <title>Phylogenomic analyses of a clade within the roseobacter group suggest taxonomic reassignments of species of the genera Aestuariivita, Citreicella, Loktanella, Nautella, Pelagibaca, Ruegeria, Thalassobius, Thiobacimonas and Tropicibacter, and the proposal o.</title>
        <authorList>
            <person name="Jeon C.O."/>
        </authorList>
    </citation>
    <scope>NUCLEOTIDE SEQUENCE [LARGE SCALE GENOMIC DNA]</scope>
    <source>
        <strain evidence="19">SS1-5</strain>
    </source>
</reference>
<feature type="active site" description="Proton donor" evidence="14">
    <location>
        <position position="271"/>
    </location>
</feature>
<dbReference type="SUPFAM" id="SSF53790">
    <property type="entry name" value="Tetrapyrrole methylase"/>
    <property type="match status" value="1"/>
</dbReference>
<evidence type="ECO:0000256" key="11">
    <source>
        <dbReference type="ARBA" id="ARBA00023268"/>
    </source>
</evidence>
<dbReference type="Pfam" id="PF10414">
    <property type="entry name" value="CysG_dimeriser"/>
    <property type="match status" value="1"/>
</dbReference>
<keyword evidence="7 18" id="KW-0560">Oxidoreductase</keyword>
<dbReference type="SUPFAM" id="SSF75615">
    <property type="entry name" value="Siroheme synthase middle domains-like"/>
    <property type="match status" value="1"/>
</dbReference>
<gene>
    <name evidence="18" type="primary">cysG</name>
    <name evidence="18" type="ORF">AABB31_13630</name>
</gene>
<dbReference type="PROSITE" id="PS00839">
    <property type="entry name" value="SUMT_1"/>
    <property type="match status" value="1"/>
</dbReference>
<sequence length="463" mass="49709">MKHFPIFLAVEGRRIVLSGGGDAAMAKLRLLMKTEAHLTVIADDIADDIRKWADQGKLRIIERAMEPGDALCAALFYAANEDDAEDARVSAIANTEGALVNIVDNLADSQFITPAIVDRDPVTVAIGTEGAAPVLARAIKADLEARLPTQLGVLARIGKTFRHAVEVLPMGRKRRDFWSAFYFNNGPKAIEDKGEAGVIPALETLLDDHITTTAKDGHVDLVGAGPGDPELLTLKARNALDKADVVIHDRLVTGEILELARREAIIIDAGKTGFGPSMKQADIDALIVQHALDGHHVVRLKAGDPTVFGRLDEEIEAIEAHDISYRVIPGITAASAAVANIGQSLTKRGRNSAVRLITGHDTKGYADHDWNALAQPGEVAAIYMGKKSARFIQGRLLMHGADPATPVTIIENVSRADQQIIATTLAELEPTLTRADLQGPAITFYGLAPRDAVAHSHQIKEFA</sequence>
<dbReference type="GO" id="GO:0043115">
    <property type="term" value="F:precorrin-2 dehydrogenase activity"/>
    <property type="evidence" value="ECO:0007669"/>
    <property type="project" value="UniProtKB-EC"/>
</dbReference>
<dbReference type="GO" id="GO:0051287">
    <property type="term" value="F:NAD binding"/>
    <property type="evidence" value="ECO:0007669"/>
    <property type="project" value="InterPro"/>
</dbReference>
<dbReference type="SUPFAM" id="SSF51735">
    <property type="entry name" value="NAD(P)-binding Rossmann-fold domains"/>
    <property type="match status" value="1"/>
</dbReference>
<dbReference type="AlphaFoldDB" id="A0AAN0M7C0"/>
<keyword evidence="9 18" id="KW-0456">Lyase</keyword>
<keyword evidence="6" id="KW-0949">S-adenosyl-L-methionine</keyword>
<evidence type="ECO:0000256" key="2">
    <source>
        <dbReference type="ARBA" id="ARBA00005879"/>
    </source>
</evidence>
<evidence type="ECO:0000256" key="9">
    <source>
        <dbReference type="ARBA" id="ARBA00023239"/>
    </source>
</evidence>
<dbReference type="InterPro" id="IPR036291">
    <property type="entry name" value="NAD(P)-bd_dom_sf"/>
</dbReference>
<dbReference type="GO" id="GO:0004851">
    <property type="term" value="F:uroporphyrin-III C-methyltransferase activity"/>
    <property type="evidence" value="ECO:0007669"/>
    <property type="project" value="UniProtKB-EC"/>
</dbReference>
<comment type="similarity">
    <text evidence="2 15">Belongs to the precorrin methyltransferase family.</text>
</comment>
<dbReference type="PROSITE" id="PS00840">
    <property type="entry name" value="SUMT_2"/>
    <property type="match status" value="1"/>
</dbReference>
<feature type="domain" description="Tetrapyrrole methylase" evidence="16">
    <location>
        <begin position="221"/>
        <end position="428"/>
    </location>
</feature>
<dbReference type="GO" id="GO:0019354">
    <property type="term" value="P:siroheme biosynthetic process"/>
    <property type="evidence" value="ECO:0007669"/>
    <property type="project" value="InterPro"/>
</dbReference>
<keyword evidence="5 15" id="KW-0808">Transferase</keyword>
<evidence type="ECO:0000256" key="15">
    <source>
        <dbReference type="RuleBase" id="RU003960"/>
    </source>
</evidence>
<keyword evidence="4 15" id="KW-0489">Methyltransferase</keyword>
<evidence type="ECO:0000256" key="7">
    <source>
        <dbReference type="ARBA" id="ARBA00023002"/>
    </source>
</evidence>
<dbReference type="Gene3D" id="3.40.50.720">
    <property type="entry name" value="NAD(P)-binding Rossmann-like Domain"/>
    <property type="match status" value="1"/>
</dbReference>
<dbReference type="FunFam" id="3.40.1010.10:FF:000001">
    <property type="entry name" value="Siroheme synthase"/>
    <property type="match status" value="1"/>
</dbReference>
<accession>A0AAN0M7C0</accession>
<dbReference type="PANTHER" id="PTHR45790">
    <property type="entry name" value="SIROHEME SYNTHASE-RELATED"/>
    <property type="match status" value="1"/>
</dbReference>
<dbReference type="NCBIfam" id="NF004790">
    <property type="entry name" value="PRK06136.1"/>
    <property type="match status" value="1"/>
</dbReference>
<evidence type="ECO:0000256" key="12">
    <source>
        <dbReference type="ARBA" id="ARBA00025705"/>
    </source>
</evidence>
<dbReference type="Gene3D" id="3.40.1010.10">
    <property type="entry name" value="Cobalt-precorrin-4 Transmethylase, Domain 1"/>
    <property type="match status" value="1"/>
</dbReference>
<evidence type="ECO:0000256" key="4">
    <source>
        <dbReference type="ARBA" id="ARBA00022603"/>
    </source>
</evidence>
<dbReference type="InterPro" id="IPR035996">
    <property type="entry name" value="4pyrrol_Methylase_sf"/>
</dbReference>